<evidence type="ECO:0000313" key="7">
    <source>
        <dbReference type="Proteomes" id="UP000192756"/>
    </source>
</evidence>
<evidence type="ECO:0000256" key="2">
    <source>
        <dbReference type="ARBA" id="ARBA00022723"/>
    </source>
</evidence>
<evidence type="ECO:0000259" key="5">
    <source>
        <dbReference type="Pfam" id="PF00884"/>
    </source>
</evidence>
<dbReference type="RefSeq" id="WP_144008849.1">
    <property type="nucleotide sequence ID" value="NZ_FWXT01000001.1"/>
</dbReference>
<evidence type="ECO:0000313" key="6">
    <source>
        <dbReference type="EMBL" id="SMC48500.1"/>
    </source>
</evidence>
<dbReference type="InterPro" id="IPR050738">
    <property type="entry name" value="Sulfatase"/>
</dbReference>
<dbReference type="STRING" id="151894.SAMN04488524_0774"/>
<dbReference type="GO" id="GO:0046872">
    <property type="term" value="F:metal ion binding"/>
    <property type="evidence" value="ECO:0007669"/>
    <property type="project" value="UniProtKB-KW"/>
</dbReference>
<sequence length="475" mass="52513">MAQSTPEKPNIIYILADDMGYGDIKKLNKNSQVKTPNLDKLAAKGAIFTNAHSGSAVCTPTRYGVLTGRYAFRTSLKKGVLNGFSPALIEPSRFTVADLAKQAGYQTAIIGKWHLGLDWTPLDPSKRAIAPSKETPDISNVNFEVPLTVGPNQVGFDYSYIIPASLDMPPYTYLENGKPTSLPLVPFQGKNNPRGVFWRSGPASKDFVIEETLDVFIGRAKDYLAKASTGDQPFFLYLPLTSPHTPWLPSNKFKNKSGAGTYGDFVMHTDDAVGKIMKTLDSLGIAKNTLVIFTSDNGADWKPGDATAFPLHQANYIFRGEKSDIWEGGHHVPFLLRWPAVVKPNQKIAQLTCLTDLMATIADFTKQNLPEGAGPDSYSLYPMISGKNNQNRPDIIHHSIDGMFAIRKGKWKFIDGKGSGGWSMKTGKPEDPEGQLYQMDIDEKETTNLYTKYPEVVKELKALLEKHKQQGYSNR</sequence>
<organism evidence="6 7">
    <name type="scientific">Pedobacter africanus</name>
    <dbReference type="NCBI Taxonomy" id="151894"/>
    <lineage>
        <taxon>Bacteria</taxon>
        <taxon>Pseudomonadati</taxon>
        <taxon>Bacteroidota</taxon>
        <taxon>Sphingobacteriia</taxon>
        <taxon>Sphingobacteriales</taxon>
        <taxon>Sphingobacteriaceae</taxon>
        <taxon>Pedobacter</taxon>
    </lineage>
</organism>
<reference evidence="7" key="1">
    <citation type="submission" date="2017-04" db="EMBL/GenBank/DDBJ databases">
        <authorList>
            <person name="Varghese N."/>
            <person name="Submissions S."/>
        </authorList>
    </citation>
    <scope>NUCLEOTIDE SEQUENCE [LARGE SCALE GENOMIC DNA]</scope>
    <source>
        <strain evidence="7">DSM 12126</strain>
    </source>
</reference>
<keyword evidence="3" id="KW-0378">Hydrolase</keyword>
<dbReference type="AlphaFoldDB" id="A0A1W1ZIY4"/>
<dbReference type="Proteomes" id="UP000192756">
    <property type="component" value="Unassembled WGS sequence"/>
</dbReference>
<dbReference type="Pfam" id="PF00884">
    <property type="entry name" value="Sulfatase"/>
    <property type="match status" value="1"/>
</dbReference>
<dbReference type="InterPro" id="IPR000917">
    <property type="entry name" value="Sulfatase_N"/>
</dbReference>
<keyword evidence="7" id="KW-1185">Reference proteome</keyword>
<gene>
    <name evidence="6" type="ORF">SAMN04488524_0774</name>
</gene>
<evidence type="ECO:0000256" key="4">
    <source>
        <dbReference type="ARBA" id="ARBA00022837"/>
    </source>
</evidence>
<comment type="similarity">
    <text evidence="1">Belongs to the sulfatase family.</text>
</comment>
<accession>A0A1W1ZIY4</accession>
<proteinExistence type="inferred from homology"/>
<keyword evidence="4" id="KW-0106">Calcium</keyword>
<dbReference type="Gene3D" id="3.40.720.10">
    <property type="entry name" value="Alkaline Phosphatase, subunit A"/>
    <property type="match status" value="1"/>
</dbReference>
<dbReference type="SUPFAM" id="SSF53649">
    <property type="entry name" value="Alkaline phosphatase-like"/>
    <property type="match status" value="1"/>
</dbReference>
<dbReference type="Gene3D" id="3.30.1120.10">
    <property type="match status" value="1"/>
</dbReference>
<dbReference type="OrthoDB" id="9764377at2"/>
<dbReference type="CDD" id="cd16143">
    <property type="entry name" value="ARS_like"/>
    <property type="match status" value="1"/>
</dbReference>
<keyword evidence="2" id="KW-0479">Metal-binding</keyword>
<feature type="domain" description="Sulfatase N-terminal" evidence="5">
    <location>
        <begin position="9"/>
        <end position="365"/>
    </location>
</feature>
<dbReference type="PROSITE" id="PS00149">
    <property type="entry name" value="SULFATASE_2"/>
    <property type="match status" value="1"/>
</dbReference>
<dbReference type="PROSITE" id="PS00523">
    <property type="entry name" value="SULFATASE_1"/>
    <property type="match status" value="1"/>
</dbReference>
<dbReference type="InterPro" id="IPR024607">
    <property type="entry name" value="Sulfatase_CS"/>
</dbReference>
<evidence type="ECO:0000256" key="3">
    <source>
        <dbReference type="ARBA" id="ARBA00022801"/>
    </source>
</evidence>
<name>A0A1W1ZIY4_9SPHI</name>
<dbReference type="EMBL" id="FWXT01000001">
    <property type="protein sequence ID" value="SMC48500.1"/>
    <property type="molecule type" value="Genomic_DNA"/>
</dbReference>
<dbReference type="PANTHER" id="PTHR42693">
    <property type="entry name" value="ARYLSULFATASE FAMILY MEMBER"/>
    <property type="match status" value="1"/>
</dbReference>
<dbReference type="GO" id="GO:0004065">
    <property type="term" value="F:arylsulfatase activity"/>
    <property type="evidence" value="ECO:0007669"/>
    <property type="project" value="TreeGrafter"/>
</dbReference>
<evidence type="ECO:0000256" key="1">
    <source>
        <dbReference type="ARBA" id="ARBA00008779"/>
    </source>
</evidence>
<dbReference type="PANTHER" id="PTHR42693:SF53">
    <property type="entry name" value="ENDO-4-O-SULFATASE"/>
    <property type="match status" value="1"/>
</dbReference>
<dbReference type="InterPro" id="IPR017850">
    <property type="entry name" value="Alkaline_phosphatase_core_sf"/>
</dbReference>
<protein>
    <submittedName>
        <fullName evidence="6">Arylsulfatase A</fullName>
    </submittedName>
</protein>